<accession>A0ABX7AAC1</accession>
<evidence type="ECO:0000313" key="1">
    <source>
        <dbReference type="EMBL" id="QQO60906.1"/>
    </source>
</evidence>
<keyword evidence="2" id="KW-1185">Reference proteome</keyword>
<dbReference type="RefSeq" id="WP_337979385.1">
    <property type="nucleotide sequence ID" value="NZ_CP067099.1"/>
</dbReference>
<sequence>MTEWAEFVDILGKSETSQEVKNLCLSINEDVNISIDPIEHNDPIGRTKYYSFIHSGIEIGFRGNILNHIHFYFNDEEGYGQYKGKLISDICAGWDKENILKTLGEPSLTGGGKMDMLLGYIDSWIKYQFKNYDLNFQFKQNGYLSRCSLISK</sequence>
<protein>
    <recommendedName>
        <fullName evidence="3">DUF3289 family protein</fullName>
    </recommendedName>
</protein>
<dbReference type="Proteomes" id="UP000596157">
    <property type="component" value="Chromosome"/>
</dbReference>
<name>A0ABX7AAC1_9GAMM</name>
<dbReference type="EMBL" id="CP067099">
    <property type="protein sequence ID" value="QQO60906.1"/>
    <property type="molecule type" value="Genomic_DNA"/>
</dbReference>
<proteinExistence type="predicted"/>
<organism evidence="1 2">
    <name type="scientific">Providencia manganoxydans</name>
    <dbReference type="NCBI Taxonomy" id="2923283"/>
    <lineage>
        <taxon>Bacteria</taxon>
        <taxon>Pseudomonadati</taxon>
        <taxon>Pseudomonadota</taxon>
        <taxon>Gammaproteobacteria</taxon>
        <taxon>Enterobacterales</taxon>
        <taxon>Morganellaceae</taxon>
        <taxon>Providencia</taxon>
    </lineage>
</organism>
<reference evidence="2" key="1">
    <citation type="submission" date="2021-01" db="EMBL/GenBank/DDBJ databases">
        <title>Providencia vermicola LLDRA6, a soil-borne Mn(II)-oxidizing bacterium, exploits a strategy of superoxide production coupled to hydrogen peroxide consumption to generate Mn oxides, as revealed by transcriptional up-regulation of genes for phenylacetic acid catabolism.</title>
        <authorList>
            <person name="Chen S."/>
            <person name="Ding Z."/>
            <person name="Chen J."/>
            <person name="Luo J."/>
            <person name="Ruan X."/>
            <person name="Li Z."/>
            <person name="Liao F."/>
            <person name="He J."/>
            <person name="Li D."/>
        </authorList>
    </citation>
    <scope>NUCLEOTIDE SEQUENCE [LARGE SCALE GENOMIC DNA]</scope>
    <source>
        <strain evidence="2">LLDRA6</strain>
    </source>
</reference>
<evidence type="ECO:0000313" key="2">
    <source>
        <dbReference type="Proteomes" id="UP000596157"/>
    </source>
</evidence>
<dbReference type="GeneID" id="92279320"/>
<evidence type="ECO:0008006" key="3">
    <source>
        <dbReference type="Google" id="ProtNLM"/>
    </source>
</evidence>
<gene>
    <name evidence="1" type="ORF">JI723_11345</name>
</gene>